<reference evidence="4" key="1">
    <citation type="journal article" date="2019" name="bioRxiv">
        <title>The Genome of the Zebra Mussel, Dreissena polymorpha: A Resource for Invasive Species Research.</title>
        <authorList>
            <person name="McCartney M.A."/>
            <person name="Auch B."/>
            <person name="Kono T."/>
            <person name="Mallez S."/>
            <person name="Zhang Y."/>
            <person name="Obille A."/>
            <person name="Becker A."/>
            <person name="Abrahante J.E."/>
            <person name="Garbe J."/>
            <person name="Badalamenti J.P."/>
            <person name="Herman A."/>
            <person name="Mangelson H."/>
            <person name="Liachko I."/>
            <person name="Sullivan S."/>
            <person name="Sone E.D."/>
            <person name="Koren S."/>
            <person name="Silverstein K.A.T."/>
            <person name="Beckman K.B."/>
            <person name="Gohl D.M."/>
        </authorList>
    </citation>
    <scope>NUCLEOTIDE SEQUENCE</scope>
    <source>
        <strain evidence="4">Duluth1</strain>
        <tissue evidence="4">Whole animal</tissue>
    </source>
</reference>
<feature type="compositionally biased region" description="Low complexity" evidence="1">
    <location>
        <begin position="587"/>
        <end position="601"/>
    </location>
</feature>
<feature type="compositionally biased region" description="Polar residues" evidence="1">
    <location>
        <begin position="83"/>
        <end position="93"/>
    </location>
</feature>
<evidence type="ECO:0000313" key="4">
    <source>
        <dbReference type="EMBL" id="KAH3795156.1"/>
    </source>
</evidence>
<dbReference type="PANTHER" id="PTHR48125">
    <property type="entry name" value="LP07818P1"/>
    <property type="match status" value="1"/>
</dbReference>
<evidence type="ECO:0000256" key="1">
    <source>
        <dbReference type="SAM" id="MobiDB-lite"/>
    </source>
</evidence>
<feature type="compositionally biased region" description="Polar residues" evidence="1">
    <location>
        <begin position="602"/>
        <end position="611"/>
    </location>
</feature>
<dbReference type="AlphaFoldDB" id="A0A9D4J0G5"/>
<comment type="caution">
    <text evidence="4">The sequence shown here is derived from an EMBL/GenBank/DDBJ whole genome shotgun (WGS) entry which is preliminary data.</text>
</comment>
<dbReference type="InterPro" id="IPR001202">
    <property type="entry name" value="WW_dom"/>
</dbReference>
<feature type="compositionally biased region" description="Basic and acidic residues" evidence="1">
    <location>
        <begin position="438"/>
        <end position="455"/>
    </location>
</feature>
<proteinExistence type="predicted"/>
<feature type="compositionally biased region" description="Low complexity" evidence="1">
    <location>
        <begin position="543"/>
        <end position="560"/>
    </location>
</feature>
<dbReference type="Pfam" id="PF00397">
    <property type="entry name" value="WW"/>
    <property type="match status" value="1"/>
</dbReference>
<dbReference type="Proteomes" id="UP000828390">
    <property type="component" value="Unassembled WGS sequence"/>
</dbReference>
<evidence type="ECO:0008006" key="6">
    <source>
        <dbReference type="Google" id="ProtNLM"/>
    </source>
</evidence>
<dbReference type="SMART" id="SM00456">
    <property type="entry name" value="WW"/>
    <property type="match status" value="1"/>
</dbReference>
<evidence type="ECO:0000313" key="5">
    <source>
        <dbReference type="Proteomes" id="UP000828390"/>
    </source>
</evidence>
<feature type="compositionally biased region" description="Basic and acidic residues" evidence="1">
    <location>
        <begin position="469"/>
        <end position="480"/>
    </location>
</feature>
<name>A0A9D4J0G5_DREPO</name>
<dbReference type="InterPro" id="IPR036020">
    <property type="entry name" value="WW_dom_sf"/>
</dbReference>
<organism evidence="4 5">
    <name type="scientific">Dreissena polymorpha</name>
    <name type="common">Zebra mussel</name>
    <name type="synonym">Mytilus polymorpha</name>
    <dbReference type="NCBI Taxonomy" id="45954"/>
    <lineage>
        <taxon>Eukaryota</taxon>
        <taxon>Metazoa</taxon>
        <taxon>Spiralia</taxon>
        <taxon>Lophotrochozoa</taxon>
        <taxon>Mollusca</taxon>
        <taxon>Bivalvia</taxon>
        <taxon>Autobranchia</taxon>
        <taxon>Heteroconchia</taxon>
        <taxon>Euheterodonta</taxon>
        <taxon>Imparidentia</taxon>
        <taxon>Neoheterodontei</taxon>
        <taxon>Myida</taxon>
        <taxon>Dreissenoidea</taxon>
        <taxon>Dreissenidae</taxon>
        <taxon>Dreissena</taxon>
    </lineage>
</organism>
<dbReference type="EMBL" id="JAIWYP010000007">
    <property type="protein sequence ID" value="KAH3795156.1"/>
    <property type="molecule type" value="Genomic_DNA"/>
</dbReference>
<feature type="region of interest" description="Disordered" evidence="1">
    <location>
        <begin position="536"/>
        <end position="644"/>
    </location>
</feature>
<sequence>MATQWIPPLPPGFEARWDPTQRAYFFIDHTNKTTTWQDPRFPPSGPVPPPVTHQAAAQSLNQGAGLRPTGGATAGQKVPMSMKSRQVGATTTIESSDSSSSEEEEENFDNLFASSQEEKVDLMKLHQLRQSFPSAPEDVIQQLLKSHHNNTVRVSNALHEMGYKRAEAVSHPEPRRVDILERVRAMYPDTDKEVIDSVFKSCEGDERTMRQVLDRMGYKPKFPETHRNPSAKGERSTSPAKGKVPMKPAQRETTPKKQESPAKVAPPAEPELSIGQKSQLVSKLQSLYKDLEKSVIEMACEVCKWDETRAKNVLELMKDDMSRPVTSTSRPTTSQTQRSPSPSPAPLSPASLEPVSMMHDEPSRPGHHNNTVRVSNALHEMGYKRAEAVSHPEPRRVDILERVRAMYPDTDKEVIDSVFKSCEGDERTMRQVLDRMGYKPKFPETHRNPSAKGERSTSPAKGKVPMKPAQRETTPKKQESPAKVAPPAEPELSIGQKSQLVSKLQSLYKDLEKSVIEMACEVCKWDETRAKNVLELMKDDMSRPVTSTSRPTTSQTQRSPSPSPAPLSPASLEPVSMMLEEPSRPGTSTSSASSKTYMKASDFTSRASSAMGTKVSIQKPAQGKYTGSQSKSNVATTGSQSKSQ</sequence>
<feature type="compositionally biased region" description="Polar residues" evidence="1">
    <location>
        <begin position="625"/>
        <end position="644"/>
    </location>
</feature>
<feature type="compositionally biased region" description="Pro residues" evidence="1">
    <location>
        <begin position="40"/>
        <end position="51"/>
    </location>
</feature>
<evidence type="ECO:0000259" key="2">
    <source>
        <dbReference type="PROSITE" id="PS50020"/>
    </source>
</evidence>
<feature type="domain" description="CUE" evidence="3">
    <location>
        <begin position="120"/>
        <end position="163"/>
    </location>
</feature>
<feature type="compositionally biased region" description="Basic and acidic residues" evidence="1">
    <location>
        <begin position="249"/>
        <end position="260"/>
    </location>
</feature>
<feature type="region of interest" description="Disordered" evidence="1">
    <location>
        <begin position="34"/>
        <end position="109"/>
    </location>
</feature>
<dbReference type="SUPFAM" id="SSF51045">
    <property type="entry name" value="WW domain"/>
    <property type="match status" value="1"/>
</dbReference>
<feature type="non-terminal residue" evidence="4">
    <location>
        <position position="1"/>
    </location>
</feature>
<feature type="compositionally biased region" description="Basic and acidic residues" evidence="1">
    <location>
        <begin position="217"/>
        <end position="235"/>
    </location>
</feature>
<feature type="region of interest" description="Disordered" evidence="1">
    <location>
        <begin position="316"/>
        <end position="371"/>
    </location>
</feature>
<dbReference type="Gene3D" id="1.10.8.10">
    <property type="entry name" value="DNA helicase RuvA subunit, C-terminal domain"/>
    <property type="match status" value="1"/>
</dbReference>
<dbReference type="CDD" id="cd00201">
    <property type="entry name" value="WW"/>
    <property type="match status" value="1"/>
</dbReference>
<dbReference type="PROSITE" id="PS51140">
    <property type="entry name" value="CUE"/>
    <property type="match status" value="1"/>
</dbReference>
<dbReference type="PROSITE" id="PS50020">
    <property type="entry name" value="WW_DOMAIN_2"/>
    <property type="match status" value="1"/>
</dbReference>
<dbReference type="GO" id="GO:0043130">
    <property type="term" value="F:ubiquitin binding"/>
    <property type="evidence" value="ECO:0007669"/>
    <property type="project" value="InterPro"/>
</dbReference>
<dbReference type="CDD" id="cd14279">
    <property type="entry name" value="CUE"/>
    <property type="match status" value="2"/>
</dbReference>
<evidence type="ECO:0000259" key="3">
    <source>
        <dbReference type="PROSITE" id="PS51140"/>
    </source>
</evidence>
<protein>
    <recommendedName>
        <fullName evidence="6">WW domain-containing protein</fullName>
    </recommendedName>
</protein>
<feature type="region of interest" description="Disordered" evidence="1">
    <location>
        <begin position="217"/>
        <end position="271"/>
    </location>
</feature>
<dbReference type="PANTHER" id="PTHR48125:SF12">
    <property type="entry name" value="AT HOOK TRANSCRIPTION FACTOR FAMILY-RELATED"/>
    <property type="match status" value="1"/>
</dbReference>
<gene>
    <name evidence="4" type="ORF">DPMN_148703</name>
</gene>
<dbReference type="Gene3D" id="2.20.70.10">
    <property type="match status" value="1"/>
</dbReference>
<feature type="region of interest" description="Disordered" evidence="1">
    <location>
        <begin position="438"/>
        <end position="497"/>
    </location>
</feature>
<accession>A0A9D4J0G5</accession>
<keyword evidence="5" id="KW-1185">Reference proteome</keyword>
<feature type="domain" description="WW" evidence="2">
    <location>
        <begin position="7"/>
        <end position="41"/>
    </location>
</feature>
<reference evidence="4" key="2">
    <citation type="submission" date="2020-11" db="EMBL/GenBank/DDBJ databases">
        <authorList>
            <person name="McCartney M.A."/>
            <person name="Auch B."/>
            <person name="Kono T."/>
            <person name="Mallez S."/>
            <person name="Becker A."/>
            <person name="Gohl D.M."/>
            <person name="Silverstein K.A.T."/>
            <person name="Koren S."/>
            <person name="Bechman K.B."/>
            <person name="Herman A."/>
            <person name="Abrahante J.E."/>
            <person name="Garbe J."/>
        </authorList>
    </citation>
    <scope>NUCLEOTIDE SEQUENCE</scope>
    <source>
        <strain evidence="4">Duluth1</strain>
        <tissue evidence="4">Whole animal</tissue>
    </source>
</reference>
<dbReference type="InterPro" id="IPR003892">
    <property type="entry name" value="CUE"/>
</dbReference>
<feature type="compositionally biased region" description="Low complexity" evidence="1">
    <location>
        <begin position="323"/>
        <end position="340"/>
    </location>
</feature>